<evidence type="ECO:0000256" key="3">
    <source>
        <dbReference type="ARBA" id="ARBA00022801"/>
    </source>
</evidence>
<dbReference type="GO" id="GO:0004722">
    <property type="term" value="F:protein serine/threonine phosphatase activity"/>
    <property type="evidence" value="ECO:0007669"/>
    <property type="project" value="InterPro"/>
</dbReference>
<keyword evidence="9" id="KW-1185">Reference proteome</keyword>
<dbReference type="AlphaFoldDB" id="A0AAU9IW55"/>
<protein>
    <recommendedName>
        <fullName evidence="7">PPM-type phosphatase domain-containing protein</fullName>
    </recommendedName>
</protein>
<evidence type="ECO:0000256" key="5">
    <source>
        <dbReference type="ARBA" id="ARBA00023136"/>
    </source>
</evidence>
<dbReference type="InterPro" id="IPR036457">
    <property type="entry name" value="PPM-type-like_dom_sf"/>
</dbReference>
<organism evidence="8 9">
    <name type="scientific">Blepharisma stoltei</name>
    <dbReference type="NCBI Taxonomy" id="1481888"/>
    <lineage>
        <taxon>Eukaryota</taxon>
        <taxon>Sar</taxon>
        <taxon>Alveolata</taxon>
        <taxon>Ciliophora</taxon>
        <taxon>Postciliodesmatophora</taxon>
        <taxon>Heterotrichea</taxon>
        <taxon>Heterotrichida</taxon>
        <taxon>Blepharismidae</taxon>
        <taxon>Blepharisma</taxon>
    </lineage>
</organism>
<evidence type="ECO:0000313" key="8">
    <source>
        <dbReference type="EMBL" id="CAG9313751.1"/>
    </source>
</evidence>
<dbReference type="GO" id="GO:0046872">
    <property type="term" value="F:metal ion binding"/>
    <property type="evidence" value="ECO:0007669"/>
    <property type="project" value="UniProtKB-KW"/>
</dbReference>
<evidence type="ECO:0000256" key="2">
    <source>
        <dbReference type="ARBA" id="ARBA00022723"/>
    </source>
</evidence>
<gene>
    <name evidence="8" type="ORF">BSTOLATCC_MIC9556</name>
</gene>
<sequence length="385" mass="42832">MGVCFNKPKGMTFALTSEVKENLSDGAKTTRKQNVRLSVVASSNPQISDEDLPEPARTDAIENIKTPAEIQCHKVESRIKIEGAPPNGHQQGFEDKKHTVEGINVISELNSLGIGFACKKGLKPDQFNQDDFSIIIDPDFKFFGVFDGHGTNGHHISKYVHSLLPDLITTHESFPENLQEAINDGFVKTHQALYSQCSKPETEYDCRFSGTTATTAIIKNNQLMIGHVGDSRAILGIKKGNCCEARRITTDHKANLPSEMDRIIASNGEVRKLPDDYPHRIFVKGKEYPGLSTSRTIGDAVAQTIGVIPIPEIHELEIAEDFELLVMCSDGVWEFMSDQEAIDIVKKYEKNIQQAANKLASFAWTKWIDHEEEVVDDITVIVVRL</sequence>
<proteinExistence type="inferred from homology"/>
<evidence type="ECO:0000313" key="9">
    <source>
        <dbReference type="Proteomes" id="UP001162131"/>
    </source>
</evidence>
<keyword evidence="5" id="KW-0472">Membrane</keyword>
<dbReference type="Pfam" id="PF00481">
    <property type="entry name" value="PP2C"/>
    <property type="match status" value="1"/>
</dbReference>
<comment type="similarity">
    <text evidence="6">Belongs to the PP2C family.</text>
</comment>
<name>A0AAU9IW55_9CILI</name>
<evidence type="ECO:0000259" key="7">
    <source>
        <dbReference type="PROSITE" id="PS51746"/>
    </source>
</evidence>
<evidence type="ECO:0000256" key="1">
    <source>
        <dbReference type="ARBA" id="ARBA00004170"/>
    </source>
</evidence>
<dbReference type="PANTHER" id="PTHR47992">
    <property type="entry name" value="PROTEIN PHOSPHATASE"/>
    <property type="match status" value="1"/>
</dbReference>
<evidence type="ECO:0000256" key="4">
    <source>
        <dbReference type="ARBA" id="ARBA00022912"/>
    </source>
</evidence>
<comment type="caution">
    <text evidence="8">The sequence shown here is derived from an EMBL/GenBank/DDBJ whole genome shotgun (WGS) entry which is preliminary data.</text>
</comment>
<dbReference type="Proteomes" id="UP001162131">
    <property type="component" value="Unassembled WGS sequence"/>
</dbReference>
<dbReference type="GO" id="GO:0016020">
    <property type="term" value="C:membrane"/>
    <property type="evidence" value="ECO:0007669"/>
    <property type="project" value="UniProtKB-SubCell"/>
</dbReference>
<dbReference type="EMBL" id="CAJZBQ010000011">
    <property type="protein sequence ID" value="CAG9313751.1"/>
    <property type="molecule type" value="Genomic_DNA"/>
</dbReference>
<dbReference type="PROSITE" id="PS01032">
    <property type="entry name" value="PPM_1"/>
    <property type="match status" value="1"/>
</dbReference>
<feature type="domain" description="PPM-type phosphatase" evidence="7">
    <location>
        <begin position="113"/>
        <end position="385"/>
    </location>
</feature>
<dbReference type="PROSITE" id="PS51746">
    <property type="entry name" value="PPM_2"/>
    <property type="match status" value="1"/>
</dbReference>
<keyword evidence="2" id="KW-0479">Metal-binding</keyword>
<dbReference type="Gene3D" id="3.60.40.10">
    <property type="entry name" value="PPM-type phosphatase domain"/>
    <property type="match status" value="1"/>
</dbReference>
<evidence type="ECO:0000256" key="6">
    <source>
        <dbReference type="RuleBase" id="RU003465"/>
    </source>
</evidence>
<accession>A0AAU9IW55</accession>
<dbReference type="InterPro" id="IPR015655">
    <property type="entry name" value="PP2C"/>
</dbReference>
<dbReference type="InterPro" id="IPR001932">
    <property type="entry name" value="PPM-type_phosphatase-like_dom"/>
</dbReference>
<dbReference type="CDD" id="cd00143">
    <property type="entry name" value="PP2Cc"/>
    <property type="match status" value="1"/>
</dbReference>
<dbReference type="SMART" id="SM00332">
    <property type="entry name" value="PP2Cc"/>
    <property type="match status" value="1"/>
</dbReference>
<comment type="subcellular location">
    <subcellularLocation>
        <location evidence="1">Membrane</location>
        <topology evidence="1">Peripheral membrane protein</topology>
    </subcellularLocation>
</comment>
<keyword evidence="3 6" id="KW-0378">Hydrolase</keyword>
<dbReference type="SUPFAM" id="SSF81606">
    <property type="entry name" value="PP2C-like"/>
    <property type="match status" value="1"/>
</dbReference>
<dbReference type="InterPro" id="IPR000222">
    <property type="entry name" value="PP2C_BS"/>
</dbReference>
<keyword evidence="4 6" id="KW-0904">Protein phosphatase</keyword>
<reference evidence="8" key="1">
    <citation type="submission" date="2021-09" db="EMBL/GenBank/DDBJ databases">
        <authorList>
            <consortium name="AG Swart"/>
            <person name="Singh M."/>
            <person name="Singh A."/>
            <person name="Seah K."/>
            <person name="Emmerich C."/>
        </authorList>
    </citation>
    <scope>NUCLEOTIDE SEQUENCE</scope>
    <source>
        <strain evidence="8">ATCC30299</strain>
    </source>
</reference>
<dbReference type="SMART" id="SM00331">
    <property type="entry name" value="PP2C_SIG"/>
    <property type="match status" value="1"/>
</dbReference>